<dbReference type="SUPFAM" id="SSF55729">
    <property type="entry name" value="Acyl-CoA N-acyltransferases (Nat)"/>
    <property type="match status" value="1"/>
</dbReference>
<evidence type="ECO:0000313" key="5">
    <source>
        <dbReference type="Proteomes" id="UP000235584"/>
    </source>
</evidence>
<dbReference type="AlphaFoldDB" id="A0A2K9NX19"/>
<evidence type="ECO:0000256" key="1">
    <source>
        <dbReference type="ARBA" id="ARBA00022503"/>
    </source>
</evidence>
<proteinExistence type="predicted"/>
<name>A0A2K9NX19_BACTC</name>
<organism evidence="4 5">
    <name type="scientific">Bacteriovorax stolpii</name>
    <name type="common">Bdellovibrio stolpii</name>
    <dbReference type="NCBI Taxonomy" id="960"/>
    <lineage>
        <taxon>Bacteria</taxon>
        <taxon>Pseudomonadati</taxon>
        <taxon>Bdellovibrionota</taxon>
        <taxon>Bacteriovoracia</taxon>
        <taxon>Bacteriovoracales</taxon>
        <taxon>Bacteriovoracaceae</taxon>
        <taxon>Bacteriovorax</taxon>
    </lineage>
</organism>
<evidence type="ECO:0000313" key="4">
    <source>
        <dbReference type="EMBL" id="AUO00041.1"/>
    </source>
</evidence>
<keyword evidence="1" id="KW-0056">Arginine metabolism</keyword>
<dbReference type="RefSeq" id="WP_102245328.1">
    <property type="nucleotide sequence ID" value="NZ_CP025704.1"/>
</dbReference>
<dbReference type="GO" id="GO:0006527">
    <property type="term" value="P:L-arginine catabolic process"/>
    <property type="evidence" value="ECO:0007669"/>
    <property type="project" value="InterPro"/>
</dbReference>
<dbReference type="OrthoDB" id="5289020at2"/>
<accession>A0A2K9NX19</accession>
<keyword evidence="5" id="KW-1185">Reference proteome</keyword>
<dbReference type="KEGG" id="bsto:C0V70_18405"/>
<keyword evidence="3" id="KW-0012">Acyltransferase</keyword>
<dbReference type="InterPro" id="IPR007041">
    <property type="entry name" value="Arg_succinylTrfase_AstA/AruG"/>
</dbReference>
<dbReference type="Pfam" id="PF04958">
    <property type="entry name" value="AstA"/>
    <property type="match status" value="1"/>
</dbReference>
<dbReference type="Proteomes" id="UP000235584">
    <property type="component" value="Chromosome"/>
</dbReference>
<dbReference type="GO" id="GO:0008791">
    <property type="term" value="F:arginine N-succinyltransferase activity"/>
    <property type="evidence" value="ECO:0007669"/>
    <property type="project" value="InterPro"/>
</dbReference>
<keyword evidence="2 4" id="KW-0808">Transferase</keyword>
<protein>
    <submittedName>
        <fullName evidence="4">Arginine N-succinyltransferase</fullName>
    </submittedName>
</protein>
<evidence type="ECO:0000256" key="2">
    <source>
        <dbReference type="ARBA" id="ARBA00022679"/>
    </source>
</evidence>
<dbReference type="InterPro" id="IPR016181">
    <property type="entry name" value="Acyl_CoA_acyltransferase"/>
</dbReference>
<sequence length="343" mass="39059">MYILRSASLNDLDDLYDLSQLMLFINLPPDKEIIKTKIESSIKAFTKPSRKLWENHYLFVLEDTKAQRIVGTSMIHAQHGTEDEPHYFFTVGQENKFSMSLNTGFIHGTLKLGLDTNGPTEIGGLILDPEFRKSDKKLGKQLSFVRFLYMGMFPDRFKDTIHSELMPPFDNEGHAPLWEAIGRRFLNLEYHEADVLSRSNKEFILNLFPSDTIYMTLLPIEARNAIGKVGDSTAPVKRMLESIGFKYMNEVDPFDGGPHYRAKLKDITPVKDLFEVEILIRDKIIKSDVESIMASLPTEDGTFKAAYISGNLNKGSPAKFIIDPEEAKELGLKEDFKTFATYL</sequence>
<gene>
    <name evidence="4" type="ORF">C0V70_18405</name>
</gene>
<dbReference type="PANTHER" id="PTHR30420:SF1">
    <property type="entry name" value="ARGININE N-SUCCINYLTRANSFERASE"/>
    <property type="match status" value="1"/>
</dbReference>
<evidence type="ECO:0000256" key="3">
    <source>
        <dbReference type="ARBA" id="ARBA00023315"/>
    </source>
</evidence>
<dbReference type="EMBL" id="CP025704">
    <property type="protein sequence ID" value="AUO00041.1"/>
    <property type="molecule type" value="Genomic_DNA"/>
</dbReference>
<reference evidence="4 5" key="1">
    <citation type="submission" date="2018-01" db="EMBL/GenBank/DDBJ databases">
        <title>Complete genome sequence of Bacteriovorax stolpii DSM12778.</title>
        <authorList>
            <person name="Tang B."/>
            <person name="Chang J."/>
        </authorList>
    </citation>
    <scope>NUCLEOTIDE SEQUENCE [LARGE SCALE GENOMIC DNA]</scope>
    <source>
        <strain evidence="4 5">DSM 12778</strain>
    </source>
</reference>
<dbReference type="PANTHER" id="PTHR30420">
    <property type="entry name" value="N-SUCCINYLARGININE DIHYDROLASE"/>
    <property type="match status" value="1"/>
</dbReference>